<sequence length="348" mass="37684">MHTAPNRFRTQEGGYHPPVSAGLRMSYIELLNRFDTLDAEQAFSASATRLYVKILAECNRQRWQNPFTLTDRKLTTLMGGSVNTMKKARTELEERGLLAYQAGGNGAGDGCVYALQTGPTDAPNKVSISDTFRPNKVSGMVSKTDTLKANKVSEKVSISDTILYKEEDKTSSVVEDKDQCAGAAGFKKIEGSSAASSLPSDSPVLTSANSGGGAPAEARTLALAIAQNWQVSEQKNFRRFAQVHRFCKLLAEAGKLEELRTQFHAYTAFRALKGIGAHSLDNYLGHETNLSPDGMPYADGAWCDCDWPAKLQEAQSTRKPEARPAFGPAPTSTAVAGNLLAKNSQKVR</sequence>
<dbReference type="Proteomes" id="UP000298337">
    <property type="component" value="Unassembled WGS sequence"/>
</dbReference>
<gene>
    <name evidence="2" type="ORF">EU556_08230</name>
</gene>
<feature type="region of interest" description="Disordered" evidence="1">
    <location>
        <begin position="192"/>
        <end position="211"/>
    </location>
</feature>
<comment type="caution">
    <text evidence="2">The sequence shown here is derived from an EMBL/GenBank/DDBJ whole genome shotgun (WGS) entry which is preliminary data.</text>
</comment>
<keyword evidence="3" id="KW-1185">Reference proteome</keyword>
<name>A0A4Z0P614_9BACT</name>
<evidence type="ECO:0000313" key="2">
    <source>
        <dbReference type="EMBL" id="TGE07731.1"/>
    </source>
</evidence>
<feature type="compositionally biased region" description="Low complexity" evidence="1">
    <location>
        <begin position="192"/>
        <end position="203"/>
    </location>
</feature>
<organism evidence="2 3">
    <name type="scientific">Hymenobacter fodinae</name>
    <dbReference type="NCBI Taxonomy" id="2510796"/>
    <lineage>
        <taxon>Bacteria</taxon>
        <taxon>Pseudomonadati</taxon>
        <taxon>Bacteroidota</taxon>
        <taxon>Cytophagia</taxon>
        <taxon>Cytophagales</taxon>
        <taxon>Hymenobacteraceae</taxon>
        <taxon>Hymenobacter</taxon>
    </lineage>
</organism>
<dbReference type="OrthoDB" id="882748at2"/>
<feature type="region of interest" description="Disordered" evidence="1">
    <location>
        <begin position="314"/>
        <end position="348"/>
    </location>
</feature>
<proteinExistence type="predicted"/>
<reference evidence="2 3" key="1">
    <citation type="submission" date="2019-04" db="EMBL/GenBank/DDBJ databases">
        <authorList>
            <person name="Feng G."/>
            <person name="Zhang J."/>
            <person name="Zhu H."/>
        </authorList>
    </citation>
    <scope>NUCLEOTIDE SEQUENCE [LARGE SCALE GENOMIC DNA]</scope>
    <source>
        <strain evidence="2 3">92R-1</strain>
    </source>
</reference>
<feature type="compositionally biased region" description="Polar residues" evidence="1">
    <location>
        <begin position="330"/>
        <end position="348"/>
    </location>
</feature>
<dbReference type="RefSeq" id="WP_135433085.1">
    <property type="nucleotide sequence ID" value="NZ_SRLA01000002.1"/>
</dbReference>
<dbReference type="EMBL" id="SRLA01000002">
    <property type="protein sequence ID" value="TGE07731.1"/>
    <property type="molecule type" value="Genomic_DNA"/>
</dbReference>
<accession>A0A4Z0P614</accession>
<evidence type="ECO:0008006" key="4">
    <source>
        <dbReference type="Google" id="ProtNLM"/>
    </source>
</evidence>
<evidence type="ECO:0000313" key="3">
    <source>
        <dbReference type="Proteomes" id="UP000298337"/>
    </source>
</evidence>
<evidence type="ECO:0000256" key="1">
    <source>
        <dbReference type="SAM" id="MobiDB-lite"/>
    </source>
</evidence>
<dbReference type="AlphaFoldDB" id="A0A4Z0P614"/>
<protein>
    <recommendedName>
        <fullName evidence="4">Helix-turn-helix protein</fullName>
    </recommendedName>
</protein>